<gene>
    <name evidence="1" type="ORF">M9H77_23532</name>
</gene>
<evidence type="ECO:0000313" key="2">
    <source>
        <dbReference type="Proteomes" id="UP001060085"/>
    </source>
</evidence>
<name>A0ACC0ATI8_CATRO</name>
<proteinExistence type="predicted"/>
<sequence length="179" mass="19834">MERGGGGPPKKIQHDRRVRSAAKVDQRKVACFSPGLKAAYVVVGLPTRMPSWSKSPLLVKAQEAKKLVRRTFSSLHSPLQIQKPRERPHPFPSLGQCPLSSLRERERKSEEKTRSLFARSESGEHIAFSGHNWQETLGLVGASEHNELKPKMDQGSLLANPIGKGIKDGMCKVDRAPVL</sequence>
<keyword evidence="2" id="KW-1185">Reference proteome</keyword>
<dbReference type="Proteomes" id="UP001060085">
    <property type="component" value="Linkage Group LG05"/>
</dbReference>
<comment type="caution">
    <text evidence="1">The sequence shown here is derived from an EMBL/GenBank/DDBJ whole genome shotgun (WGS) entry which is preliminary data.</text>
</comment>
<evidence type="ECO:0000313" key="1">
    <source>
        <dbReference type="EMBL" id="KAI5664209.1"/>
    </source>
</evidence>
<dbReference type="EMBL" id="CM044705">
    <property type="protein sequence ID" value="KAI5664209.1"/>
    <property type="molecule type" value="Genomic_DNA"/>
</dbReference>
<protein>
    <submittedName>
        <fullName evidence="1">Uncharacterized protein</fullName>
    </submittedName>
</protein>
<accession>A0ACC0ATI8</accession>
<reference evidence="2" key="1">
    <citation type="journal article" date="2023" name="Nat. Plants">
        <title>Single-cell RNA sequencing provides a high-resolution roadmap for understanding the multicellular compartmentation of specialized metabolism.</title>
        <authorList>
            <person name="Sun S."/>
            <person name="Shen X."/>
            <person name="Li Y."/>
            <person name="Li Y."/>
            <person name="Wang S."/>
            <person name="Li R."/>
            <person name="Zhang H."/>
            <person name="Shen G."/>
            <person name="Guo B."/>
            <person name="Wei J."/>
            <person name="Xu J."/>
            <person name="St-Pierre B."/>
            <person name="Chen S."/>
            <person name="Sun C."/>
        </authorList>
    </citation>
    <scope>NUCLEOTIDE SEQUENCE [LARGE SCALE GENOMIC DNA]</scope>
</reference>
<organism evidence="1 2">
    <name type="scientific">Catharanthus roseus</name>
    <name type="common">Madagascar periwinkle</name>
    <name type="synonym">Vinca rosea</name>
    <dbReference type="NCBI Taxonomy" id="4058"/>
    <lineage>
        <taxon>Eukaryota</taxon>
        <taxon>Viridiplantae</taxon>
        <taxon>Streptophyta</taxon>
        <taxon>Embryophyta</taxon>
        <taxon>Tracheophyta</taxon>
        <taxon>Spermatophyta</taxon>
        <taxon>Magnoliopsida</taxon>
        <taxon>eudicotyledons</taxon>
        <taxon>Gunneridae</taxon>
        <taxon>Pentapetalae</taxon>
        <taxon>asterids</taxon>
        <taxon>lamiids</taxon>
        <taxon>Gentianales</taxon>
        <taxon>Apocynaceae</taxon>
        <taxon>Rauvolfioideae</taxon>
        <taxon>Vinceae</taxon>
        <taxon>Catharanthinae</taxon>
        <taxon>Catharanthus</taxon>
    </lineage>
</organism>